<reference evidence="1" key="1">
    <citation type="submission" date="2014-09" db="EMBL/GenBank/DDBJ databases">
        <title>G. arboreum L. cv. AKA8401 A2 genome assembly version 1.0.</title>
        <authorList>
            <person name="Mudge J."/>
            <person name="Ramaraj T."/>
            <person name="Lindquist I.E."/>
            <person name="Bharti A.K."/>
            <person name="Sundararajan A."/>
            <person name="Cameron C.T."/>
            <person name="Woodward J.E."/>
            <person name="May G.D."/>
            <person name="Brubaker C."/>
            <person name="Broadhvest J."/>
            <person name="Wilkins T.A."/>
        </authorList>
    </citation>
    <scope>NUCLEOTIDE SEQUENCE</scope>
</reference>
<dbReference type="EMBL" id="JRRC01506416">
    <property type="protein sequence ID" value="KHG08701.1"/>
    <property type="molecule type" value="Genomic_DNA"/>
</dbReference>
<dbReference type="EMBL" id="KN447576">
    <property type="protein sequence ID" value="KHG29030.1"/>
    <property type="molecule type" value="Genomic_DNA"/>
</dbReference>
<evidence type="ECO:0000313" key="3">
    <source>
        <dbReference type="Proteomes" id="UP000032142"/>
    </source>
</evidence>
<proteinExistence type="predicted"/>
<organism evidence="1 3">
    <name type="scientific">Gossypium arboreum</name>
    <name type="common">Tree cotton</name>
    <name type="synonym">Gossypium nanking</name>
    <dbReference type="NCBI Taxonomy" id="29729"/>
    <lineage>
        <taxon>Eukaryota</taxon>
        <taxon>Viridiplantae</taxon>
        <taxon>Streptophyta</taxon>
        <taxon>Embryophyta</taxon>
        <taxon>Tracheophyta</taxon>
        <taxon>Spermatophyta</taxon>
        <taxon>Magnoliopsida</taxon>
        <taxon>eudicotyledons</taxon>
        <taxon>Gunneridae</taxon>
        <taxon>Pentapetalae</taxon>
        <taxon>rosids</taxon>
        <taxon>malvids</taxon>
        <taxon>Malvales</taxon>
        <taxon>Malvaceae</taxon>
        <taxon>Malvoideae</taxon>
        <taxon>Gossypium</taxon>
    </lineage>
</organism>
<keyword evidence="3" id="KW-1185">Reference proteome</keyword>
<gene>
    <name evidence="2" type="ORF">F383_11686</name>
    <name evidence="1" type="ORF">F383_35600</name>
</gene>
<accession>A0A0B0NCB6</accession>
<evidence type="ECO:0000313" key="1">
    <source>
        <dbReference type="EMBL" id="KHG08701.1"/>
    </source>
</evidence>
<reference evidence="3" key="2">
    <citation type="submission" date="2014-09" db="EMBL/GenBank/DDBJ databases">
        <authorList>
            <person name="Mudge J."/>
            <person name="Ramaraj T."/>
            <person name="Lindquist I.E."/>
            <person name="Bharti A.K."/>
            <person name="Sundararajan A."/>
            <person name="Cameron C.T."/>
            <person name="Woodward J.E."/>
            <person name="May G.D."/>
            <person name="Brubaker C."/>
            <person name="Broadhvest J."/>
            <person name="Wilkins T.A."/>
        </authorList>
    </citation>
    <scope>NUCLEOTIDE SEQUENCE</scope>
    <source>
        <strain evidence="3">cv. AKA8401</strain>
    </source>
</reference>
<protein>
    <submittedName>
        <fullName evidence="1">Uncharacterized protein</fullName>
    </submittedName>
</protein>
<evidence type="ECO:0000313" key="2">
    <source>
        <dbReference type="EMBL" id="KHG29030.1"/>
    </source>
</evidence>
<dbReference type="Proteomes" id="UP000032142">
    <property type="component" value="Unassembled WGS sequence"/>
</dbReference>
<sequence length="8" mass="940">MDQSAFLE</sequence>
<name>A0A0B0NCB6_GOSAR</name>